<dbReference type="Proteomes" id="UP000569914">
    <property type="component" value="Unassembled WGS sequence"/>
</dbReference>
<dbReference type="PANTHER" id="PTHR46796">
    <property type="entry name" value="HTH-TYPE TRANSCRIPTIONAL ACTIVATOR RHAS-RELATED"/>
    <property type="match status" value="1"/>
</dbReference>
<dbReference type="PROSITE" id="PS01124">
    <property type="entry name" value="HTH_ARAC_FAMILY_2"/>
    <property type="match status" value="1"/>
</dbReference>
<evidence type="ECO:0000313" key="6">
    <source>
        <dbReference type="Proteomes" id="UP000569914"/>
    </source>
</evidence>
<keyword evidence="6" id="KW-1185">Reference proteome</keyword>
<dbReference type="InterPro" id="IPR009057">
    <property type="entry name" value="Homeodomain-like_sf"/>
</dbReference>
<evidence type="ECO:0000256" key="3">
    <source>
        <dbReference type="ARBA" id="ARBA00023163"/>
    </source>
</evidence>
<dbReference type="SMART" id="SM00342">
    <property type="entry name" value="HTH_ARAC"/>
    <property type="match status" value="1"/>
</dbReference>
<dbReference type="InterPro" id="IPR018060">
    <property type="entry name" value="HTH_AraC"/>
</dbReference>
<dbReference type="GO" id="GO:0003700">
    <property type="term" value="F:DNA-binding transcription factor activity"/>
    <property type="evidence" value="ECO:0007669"/>
    <property type="project" value="InterPro"/>
</dbReference>
<evidence type="ECO:0000256" key="1">
    <source>
        <dbReference type="ARBA" id="ARBA00023015"/>
    </source>
</evidence>
<sequence length="261" mass="29117">MAPETEIAAWRPQATGIAEVFHARFTDHAYPRHTHADWTLLIVDEGAIGYRLEGKDHGSTTDLVTLLPPGVPHDGHPATRTGFVKRVLYLEPDQLHGVGAGVDRPTLRDPALRDRIHRLHGVLAAPERLEAESRWALIRERVQAHLDRAEATPKPVRDRPLAARLRRLLDDRVRTGLGLAEAAGLLQASPEHLVRSFAAEYGLPPHQYLTGRRVDLARHLLLAGHRPADVAAEVGFHDQSHLTRHFRRVLGVTPGRYVRLP</sequence>
<dbReference type="SUPFAM" id="SSF46689">
    <property type="entry name" value="Homeodomain-like"/>
    <property type="match status" value="2"/>
</dbReference>
<gene>
    <name evidence="5" type="ORF">BKA15_005494</name>
</gene>
<proteinExistence type="predicted"/>
<dbReference type="Pfam" id="PF02311">
    <property type="entry name" value="AraC_binding"/>
    <property type="match status" value="1"/>
</dbReference>
<dbReference type="EMBL" id="JACCBU010000001">
    <property type="protein sequence ID" value="NYE74165.1"/>
    <property type="molecule type" value="Genomic_DNA"/>
</dbReference>
<dbReference type="Gene3D" id="1.10.10.60">
    <property type="entry name" value="Homeodomain-like"/>
    <property type="match status" value="1"/>
</dbReference>
<dbReference type="InterPro" id="IPR050204">
    <property type="entry name" value="AraC_XylS_family_regulators"/>
</dbReference>
<keyword evidence="3" id="KW-0804">Transcription</keyword>
<comment type="caution">
    <text evidence="5">The sequence shown here is derived from an EMBL/GenBank/DDBJ whole genome shotgun (WGS) entry which is preliminary data.</text>
</comment>
<dbReference type="Pfam" id="PF12833">
    <property type="entry name" value="HTH_18"/>
    <property type="match status" value="1"/>
</dbReference>
<evidence type="ECO:0000259" key="4">
    <source>
        <dbReference type="PROSITE" id="PS01124"/>
    </source>
</evidence>
<dbReference type="InterPro" id="IPR037923">
    <property type="entry name" value="HTH-like"/>
</dbReference>
<evidence type="ECO:0000313" key="5">
    <source>
        <dbReference type="EMBL" id="NYE74165.1"/>
    </source>
</evidence>
<dbReference type="AlphaFoldDB" id="A0A7Y9ICA6"/>
<keyword evidence="1" id="KW-0805">Transcription regulation</keyword>
<accession>A0A7Y9ICA6</accession>
<feature type="domain" description="HTH araC/xylS-type" evidence="4">
    <location>
        <begin position="163"/>
        <end position="260"/>
    </location>
</feature>
<reference evidence="5 6" key="1">
    <citation type="submission" date="2020-07" db="EMBL/GenBank/DDBJ databases">
        <title>Sequencing the genomes of 1000 actinobacteria strains.</title>
        <authorList>
            <person name="Klenk H.-P."/>
        </authorList>
    </citation>
    <scope>NUCLEOTIDE SEQUENCE [LARGE SCALE GENOMIC DNA]</scope>
    <source>
        <strain evidence="5 6">DSM 22083</strain>
    </source>
</reference>
<evidence type="ECO:0000256" key="2">
    <source>
        <dbReference type="ARBA" id="ARBA00023125"/>
    </source>
</evidence>
<dbReference type="PANTHER" id="PTHR46796:SF2">
    <property type="entry name" value="TRANSCRIPTIONAL REGULATORY PROTEIN"/>
    <property type="match status" value="1"/>
</dbReference>
<protein>
    <submittedName>
        <fullName evidence="5">AraC-like DNA-binding protein</fullName>
    </submittedName>
</protein>
<dbReference type="SUPFAM" id="SSF51215">
    <property type="entry name" value="Regulatory protein AraC"/>
    <property type="match status" value="1"/>
</dbReference>
<dbReference type="RefSeq" id="WP_312879416.1">
    <property type="nucleotide sequence ID" value="NZ_JACCBU010000001.1"/>
</dbReference>
<organism evidence="5 6">
    <name type="scientific">Microlunatus parietis</name>
    <dbReference type="NCBI Taxonomy" id="682979"/>
    <lineage>
        <taxon>Bacteria</taxon>
        <taxon>Bacillati</taxon>
        <taxon>Actinomycetota</taxon>
        <taxon>Actinomycetes</taxon>
        <taxon>Propionibacteriales</taxon>
        <taxon>Propionibacteriaceae</taxon>
        <taxon>Microlunatus</taxon>
    </lineage>
</organism>
<keyword evidence="2 5" id="KW-0238">DNA-binding</keyword>
<name>A0A7Y9ICA6_9ACTN</name>
<dbReference type="InterPro" id="IPR003313">
    <property type="entry name" value="AraC-bd"/>
</dbReference>
<dbReference type="GO" id="GO:0043565">
    <property type="term" value="F:sequence-specific DNA binding"/>
    <property type="evidence" value="ECO:0007669"/>
    <property type="project" value="InterPro"/>
</dbReference>